<keyword evidence="2" id="KW-1185">Reference proteome</keyword>
<name>A0AAU9P0Y9_9ASTR</name>
<dbReference type="Proteomes" id="UP001157418">
    <property type="component" value="Unassembled WGS sequence"/>
</dbReference>
<proteinExistence type="predicted"/>
<protein>
    <submittedName>
        <fullName evidence="1">Uncharacterized protein</fullName>
    </submittedName>
</protein>
<reference evidence="1 2" key="1">
    <citation type="submission" date="2022-01" db="EMBL/GenBank/DDBJ databases">
        <authorList>
            <person name="Xiong W."/>
            <person name="Schranz E."/>
        </authorList>
    </citation>
    <scope>NUCLEOTIDE SEQUENCE [LARGE SCALE GENOMIC DNA]</scope>
</reference>
<evidence type="ECO:0000313" key="1">
    <source>
        <dbReference type="EMBL" id="CAH1443709.1"/>
    </source>
</evidence>
<gene>
    <name evidence="1" type="ORF">LVIROSA_LOCUS29605</name>
</gene>
<sequence>MDLSSGIIKEVVKGSAKIIEICGQLIKEKSSLVKEISPSQQLPQNNFSVEGISRAGLLSFVATFQDNIVICNTDGQVVRKYNKTCESMTSFKFSNFGMLRLPYWLVPPMESAYAVGFGVSGLPVDHIQHFSLLPGRIDIRIKVEIPQDTELVEPLDEACIWRQTRGTATETLGAENKAESTEKVASHLVAGRDEMSDLESS</sequence>
<organism evidence="1 2">
    <name type="scientific">Lactuca virosa</name>
    <dbReference type="NCBI Taxonomy" id="75947"/>
    <lineage>
        <taxon>Eukaryota</taxon>
        <taxon>Viridiplantae</taxon>
        <taxon>Streptophyta</taxon>
        <taxon>Embryophyta</taxon>
        <taxon>Tracheophyta</taxon>
        <taxon>Spermatophyta</taxon>
        <taxon>Magnoliopsida</taxon>
        <taxon>eudicotyledons</taxon>
        <taxon>Gunneridae</taxon>
        <taxon>Pentapetalae</taxon>
        <taxon>asterids</taxon>
        <taxon>campanulids</taxon>
        <taxon>Asterales</taxon>
        <taxon>Asteraceae</taxon>
        <taxon>Cichorioideae</taxon>
        <taxon>Cichorieae</taxon>
        <taxon>Lactucinae</taxon>
        <taxon>Lactuca</taxon>
    </lineage>
</organism>
<accession>A0AAU9P0Y9</accession>
<comment type="caution">
    <text evidence="1">The sequence shown here is derived from an EMBL/GenBank/DDBJ whole genome shotgun (WGS) entry which is preliminary data.</text>
</comment>
<dbReference type="EMBL" id="CAKMRJ010005523">
    <property type="protein sequence ID" value="CAH1443709.1"/>
    <property type="molecule type" value="Genomic_DNA"/>
</dbReference>
<evidence type="ECO:0000313" key="2">
    <source>
        <dbReference type="Proteomes" id="UP001157418"/>
    </source>
</evidence>
<dbReference type="AlphaFoldDB" id="A0AAU9P0Y9"/>